<protein>
    <recommendedName>
        <fullName evidence="4">HTH marR-type domain-containing protein</fullName>
    </recommendedName>
</protein>
<dbReference type="InterPro" id="IPR011991">
    <property type="entry name" value="ArsR-like_HTH"/>
</dbReference>
<dbReference type="EMBL" id="BAAANC010000005">
    <property type="protein sequence ID" value="GAA1559546.1"/>
    <property type="molecule type" value="Genomic_DNA"/>
</dbReference>
<dbReference type="InterPro" id="IPR039422">
    <property type="entry name" value="MarR/SlyA-like"/>
</dbReference>
<dbReference type="PROSITE" id="PS01117">
    <property type="entry name" value="HTH_MARR_1"/>
    <property type="match status" value="1"/>
</dbReference>
<gene>
    <name evidence="5" type="ORF">GCM10009741_75770</name>
</gene>
<evidence type="ECO:0000313" key="5">
    <source>
        <dbReference type="EMBL" id="GAA1559546.1"/>
    </source>
</evidence>
<name>A0ABP4NFQ1_9ACTN</name>
<dbReference type="RefSeq" id="WP_344183091.1">
    <property type="nucleotide sequence ID" value="NZ_BAAANC010000005.1"/>
</dbReference>
<keyword evidence="2" id="KW-0238">DNA-binding</keyword>
<dbReference type="InterPro" id="IPR000835">
    <property type="entry name" value="HTH_MarR-typ"/>
</dbReference>
<dbReference type="Gene3D" id="1.10.10.10">
    <property type="entry name" value="Winged helix-like DNA-binding domain superfamily/Winged helix DNA-binding domain"/>
    <property type="match status" value="1"/>
</dbReference>
<dbReference type="Pfam" id="PF01047">
    <property type="entry name" value="MarR"/>
    <property type="match status" value="1"/>
</dbReference>
<dbReference type="PROSITE" id="PS50995">
    <property type="entry name" value="HTH_MARR_2"/>
    <property type="match status" value="1"/>
</dbReference>
<comment type="caution">
    <text evidence="5">The sequence shown here is derived from an EMBL/GenBank/DDBJ whole genome shotgun (WGS) entry which is preliminary data.</text>
</comment>
<sequence length="140" mass="15515">MGTRASEDKAAILDLIVGLADSAQATIATTLREFDAPASVALPLRILALSEEPVTPRDLARRLGRDPSTASLTADKLEDAGLIARRPHPDDGRKRVLVLTDRGRQLWSAMRDRLHESGVFERLTRPQQRQLLDLLTRMRG</sequence>
<dbReference type="SUPFAM" id="SSF46785">
    <property type="entry name" value="Winged helix' DNA-binding domain"/>
    <property type="match status" value="1"/>
</dbReference>
<evidence type="ECO:0000256" key="2">
    <source>
        <dbReference type="ARBA" id="ARBA00023125"/>
    </source>
</evidence>
<reference evidence="6" key="1">
    <citation type="journal article" date="2019" name="Int. J. Syst. Evol. Microbiol.">
        <title>The Global Catalogue of Microorganisms (GCM) 10K type strain sequencing project: providing services to taxonomists for standard genome sequencing and annotation.</title>
        <authorList>
            <consortium name="The Broad Institute Genomics Platform"/>
            <consortium name="The Broad Institute Genome Sequencing Center for Infectious Disease"/>
            <person name="Wu L."/>
            <person name="Ma J."/>
        </authorList>
    </citation>
    <scope>NUCLEOTIDE SEQUENCE [LARGE SCALE GENOMIC DNA]</scope>
    <source>
        <strain evidence="6">JCM 14303</strain>
    </source>
</reference>
<keyword evidence="1" id="KW-0805">Transcription regulation</keyword>
<dbReference type="SMART" id="SM00347">
    <property type="entry name" value="HTH_MARR"/>
    <property type="match status" value="1"/>
</dbReference>
<proteinExistence type="predicted"/>
<evidence type="ECO:0000256" key="1">
    <source>
        <dbReference type="ARBA" id="ARBA00023015"/>
    </source>
</evidence>
<dbReference type="InterPro" id="IPR036390">
    <property type="entry name" value="WH_DNA-bd_sf"/>
</dbReference>
<dbReference type="PANTHER" id="PTHR33164">
    <property type="entry name" value="TRANSCRIPTIONAL REGULATOR, MARR FAMILY"/>
    <property type="match status" value="1"/>
</dbReference>
<keyword evidence="3" id="KW-0804">Transcription</keyword>
<dbReference type="Proteomes" id="UP001500363">
    <property type="component" value="Unassembled WGS sequence"/>
</dbReference>
<dbReference type="PANTHER" id="PTHR33164:SF43">
    <property type="entry name" value="HTH-TYPE TRANSCRIPTIONAL REPRESSOR YETL"/>
    <property type="match status" value="1"/>
</dbReference>
<dbReference type="InterPro" id="IPR023187">
    <property type="entry name" value="Tscrpt_reg_MarR-type_CS"/>
</dbReference>
<evidence type="ECO:0000256" key="3">
    <source>
        <dbReference type="ARBA" id="ARBA00023163"/>
    </source>
</evidence>
<accession>A0ABP4NFQ1</accession>
<dbReference type="InterPro" id="IPR036388">
    <property type="entry name" value="WH-like_DNA-bd_sf"/>
</dbReference>
<dbReference type="CDD" id="cd00090">
    <property type="entry name" value="HTH_ARSR"/>
    <property type="match status" value="1"/>
</dbReference>
<evidence type="ECO:0000259" key="4">
    <source>
        <dbReference type="PROSITE" id="PS50995"/>
    </source>
</evidence>
<dbReference type="PRINTS" id="PR00598">
    <property type="entry name" value="HTHMARR"/>
</dbReference>
<organism evidence="5 6">
    <name type="scientific">Kribbella lupini</name>
    <dbReference type="NCBI Taxonomy" id="291602"/>
    <lineage>
        <taxon>Bacteria</taxon>
        <taxon>Bacillati</taxon>
        <taxon>Actinomycetota</taxon>
        <taxon>Actinomycetes</taxon>
        <taxon>Propionibacteriales</taxon>
        <taxon>Kribbellaceae</taxon>
        <taxon>Kribbella</taxon>
    </lineage>
</organism>
<feature type="domain" description="HTH marR-type" evidence="4">
    <location>
        <begin position="9"/>
        <end position="140"/>
    </location>
</feature>
<evidence type="ECO:0000313" key="6">
    <source>
        <dbReference type="Proteomes" id="UP001500363"/>
    </source>
</evidence>
<keyword evidence="6" id="KW-1185">Reference proteome</keyword>